<dbReference type="RefSeq" id="WP_055579549.1">
    <property type="nucleotide sequence ID" value="NZ_LKTM01000310.1"/>
</dbReference>
<feature type="domain" description="Formyl transferase C-terminal" evidence="8">
    <location>
        <begin position="204"/>
        <end position="301"/>
    </location>
</feature>
<dbReference type="InterPro" id="IPR011034">
    <property type="entry name" value="Formyl_transferase-like_C_sf"/>
</dbReference>
<dbReference type="NCBIfam" id="TIGR00460">
    <property type="entry name" value="fmt"/>
    <property type="match status" value="1"/>
</dbReference>
<name>A0A0Q2MD18_MYCGO</name>
<dbReference type="InterPro" id="IPR041711">
    <property type="entry name" value="Met-tRNA-FMT_N"/>
</dbReference>
<dbReference type="Pfam" id="PF00551">
    <property type="entry name" value="Formyl_trans_N"/>
    <property type="match status" value="1"/>
</dbReference>
<proteinExistence type="inferred from homology"/>
<dbReference type="Gene3D" id="3.40.50.12230">
    <property type="match status" value="1"/>
</dbReference>
<evidence type="ECO:0000259" key="8">
    <source>
        <dbReference type="Pfam" id="PF02911"/>
    </source>
</evidence>
<comment type="caution">
    <text evidence="9">The sequence shown here is derived from an EMBL/GenBank/DDBJ whole genome shotgun (WGS) entry which is preliminary data.</text>
</comment>
<feature type="binding site" evidence="5">
    <location>
        <begin position="110"/>
        <end position="113"/>
    </location>
    <ligand>
        <name>(6S)-5,6,7,8-tetrahydrofolate</name>
        <dbReference type="ChEBI" id="CHEBI:57453"/>
    </ligand>
</feature>
<dbReference type="InterPro" id="IPR002376">
    <property type="entry name" value="Formyl_transf_N"/>
</dbReference>
<evidence type="ECO:0000256" key="4">
    <source>
        <dbReference type="ARBA" id="ARBA00022917"/>
    </source>
</evidence>
<keyword evidence="4 5" id="KW-0648">Protein biosynthesis</keyword>
<gene>
    <name evidence="5" type="primary">fmt</name>
    <name evidence="9" type="ORF">AO501_33660</name>
</gene>
<dbReference type="InterPro" id="IPR036477">
    <property type="entry name" value="Formyl_transf_N_sf"/>
</dbReference>
<keyword evidence="3 5" id="KW-0808">Transferase</keyword>
<dbReference type="SUPFAM" id="SSF50486">
    <property type="entry name" value="FMT C-terminal domain-like"/>
    <property type="match status" value="1"/>
</dbReference>
<dbReference type="EMBL" id="LKTM01000310">
    <property type="protein sequence ID" value="KQH77631.1"/>
    <property type="molecule type" value="Genomic_DNA"/>
</dbReference>
<evidence type="ECO:0000256" key="2">
    <source>
        <dbReference type="ARBA" id="ARBA00012261"/>
    </source>
</evidence>
<sequence length="310" mass="32660">MRIVFAGTPDPALPALRRLIDSPRHEVIAVLTRPDAASGRRGTPEPSPVAREALDRGIPVLRPARPNSPEFVAELTELSPQCCAVVAYGALLGEALLAVPPHGWVNLHFSLLPAWRGAAPVQAAIAAGDTITGATTFQIEPSLDSGPVYGIVTETIRPTDTAGDLLARLAVSGAELLAGTLDGIADQALTPRPQPVDGVSLAPKITVEQARVRWDLPAQVVERRIRAVTPNPGAWTLIGDIRVKVGPVQLDSGAHASLEPGAIQVDRKSVWVGTASQPVRLGQIQPPGKKPMNAADWARGARLDPEIRAS</sequence>
<dbReference type="GO" id="GO:0005829">
    <property type="term" value="C:cytosol"/>
    <property type="evidence" value="ECO:0007669"/>
    <property type="project" value="TreeGrafter"/>
</dbReference>
<dbReference type="AlphaFoldDB" id="A0A0Q2MD18"/>
<dbReference type="Pfam" id="PF02911">
    <property type="entry name" value="Formyl_trans_C"/>
    <property type="match status" value="1"/>
</dbReference>
<dbReference type="PANTHER" id="PTHR11138">
    <property type="entry name" value="METHIONYL-TRNA FORMYLTRANSFERASE"/>
    <property type="match status" value="1"/>
</dbReference>
<evidence type="ECO:0000256" key="5">
    <source>
        <dbReference type="HAMAP-Rule" id="MF_00182"/>
    </source>
</evidence>
<evidence type="ECO:0000313" key="10">
    <source>
        <dbReference type="Proteomes" id="UP000051677"/>
    </source>
</evidence>
<reference evidence="9 10" key="1">
    <citation type="submission" date="2015-10" db="EMBL/GenBank/DDBJ databases">
        <title>Mycobacterium gordonae draft genome assembly.</title>
        <authorList>
            <person name="Ustinova V."/>
            <person name="Smirnova T."/>
            <person name="Blagodatskikh K."/>
            <person name="Varlamov D."/>
            <person name="Larionova E."/>
            <person name="Chernousova L."/>
        </authorList>
    </citation>
    <scope>NUCLEOTIDE SEQUENCE [LARGE SCALE GENOMIC DNA]</scope>
    <source>
        <strain evidence="9 10">CTRI 14-8773</strain>
    </source>
</reference>
<dbReference type="InterPro" id="IPR005794">
    <property type="entry name" value="Fmt"/>
</dbReference>
<evidence type="ECO:0000259" key="7">
    <source>
        <dbReference type="Pfam" id="PF00551"/>
    </source>
</evidence>
<feature type="domain" description="Formyl transferase N-terminal" evidence="7">
    <location>
        <begin position="1"/>
        <end position="177"/>
    </location>
</feature>
<dbReference type="PANTHER" id="PTHR11138:SF5">
    <property type="entry name" value="METHIONYL-TRNA FORMYLTRANSFERASE, MITOCHONDRIAL"/>
    <property type="match status" value="1"/>
</dbReference>
<evidence type="ECO:0000256" key="1">
    <source>
        <dbReference type="ARBA" id="ARBA00010699"/>
    </source>
</evidence>
<dbReference type="STRING" id="1778.A9W97_11500"/>
<dbReference type="CDD" id="cd08704">
    <property type="entry name" value="Met_tRNA_FMT_C"/>
    <property type="match status" value="1"/>
</dbReference>
<feature type="compositionally biased region" description="Basic and acidic residues" evidence="6">
    <location>
        <begin position="299"/>
        <end position="310"/>
    </location>
</feature>
<dbReference type="SUPFAM" id="SSF53328">
    <property type="entry name" value="Formyltransferase"/>
    <property type="match status" value="1"/>
</dbReference>
<comment type="catalytic activity">
    <reaction evidence="5">
        <text>L-methionyl-tRNA(fMet) + (6R)-10-formyltetrahydrofolate = N-formyl-L-methionyl-tRNA(fMet) + (6S)-5,6,7,8-tetrahydrofolate + H(+)</text>
        <dbReference type="Rhea" id="RHEA:24380"/>
        <dbReference type="Rhea" id="RHEA-COMP:9952"/>
        <dbReference type="Rhea" id="RHEA-COMP:9953"/>
        <dbReference type="ChEBI" id="CHEBI:15378"/>
        <dbReference type="ChEBI" id="CHEBI:57453"/>
        <dbReference type="ChEBI" id="CHEBI:78530"/>
        <dbReference type="ChEBI" id="CHEBI:78844"/>
        <dbReference type="ChEBI" id="CHEBI:195366"/>
        <dbReference type="EC" id="2.1.2.9"/>
    </reaction>
</comment>
<dbReference type="FunFam" id="3.40.50.12230:FF:000001">
    <property type="entry name" value="Methionyl-tRNA formyltransferase"/>
    <property type="match status" value="1"/>
</dbReference>
<comment type="function">
    <text evidence="5">Attaches a formyl group to the free amino group of methionyl-tRNA(fMet). The formyl group appears to play a dual role in the initiator identity of N-formylmethionyl-tRNA by promoting its recognition by IF2 and preventing the misappropriation of this tRNA by the elongation apparatus.</text>
</comment>
<evidence type="ECO:0000256" key="6">
    <source>
        <dbReference type="SAM" id="MobiDB-lite"/>
    </source>
</evidence>
<dbReference type="OrthoDB" id="9802815at2"/>
<dbReference type="Proteomes" id="UP000051677">
    <property type="component" value="Unassembled WGS sequence"/>
</dbReference>
<dbReference type="HAMAP" id="MF_00182">
    <property type="entry name" value="Formyl_trans"/>
    <property type="match status" value="1"/>
</dbReference>
<evidence type="ECO:0000313" key="9">
    <source>
        <dbReference type="EMBL" id="KQH77631.1"/>
    </source>
</evidence>
<dbReference type="InterPro" id="IPR005793">
    <property type="entry name" value="Formyl_trans_C"/>
</dbReference>
<dbReference type="EC" id="2.1.2.9" evidence="2 5"/>
<dbReference type="GO" id="GO:0004479">
    <property type="term" value="F:methionyl-tRNA formyltransferase activity"/>
    <property type="evidence" value="ECO:0007669"/>
    <property type="project" value="UniProtKB-UniRule"/>
</dbReference>
<organism evidence="9 10">
    <name type="scientific">Mycobacterium gordonae</name>
    <dbReference type="NCBI Taxonomy" id="1778"/>
    <lineage>
        <taxon>Bacteria</taxon>
        <taxon>Bacillati</taxon>
        <taxon>Actinomycetota</taxon>
        <taxon>Actinomycetes</taxon>
        <taxon>Mycobacteriales</taxon>
        <taxon>Mycobacteriaceae</taxon>
        <taxon>Mycobacterium</taxon>
    </lineage>
</organism>
<comment type="similarity">
    <text evidence="1 5">Belongs to the Fmt family.</text>
</comment>
<dbReference type="CDD" id="cd08646">
    <property type="entry name" value="FMT_core_Met-tRNA-FMT_N"/>
    <property type="match status" value="1"/>
</dbReference>
<accession>A0A0Q2MD18</accession>
<evidence type="ECO:0000256" key="3">
    <source>
        <dbReference type="ARBA" id="ARBA00022679"/>
    </source>
</evidence>
<protein>
    <recommendedName>
        <fullName evidence="2 5">Methionyl-tRNA formyltransferase</fullName>
        <ecNumber evidence="2 5">2.1.2.9</ecNumber>
    </recommendedName>
</protein>
<dbReference type="InterPro" id="IPR044135">
    <property type="entry name" value="Met-tRNA-FMT_C"/>
</dbReference>
<feature type="region of interest" description="Disordered" evidence="6">
    <location>
        <begin position="281"/>
        <end position="310"/>
    </location>
</feature>